<evidence type="ECO:0000256" key="1">
    <source>
        <dbReference type="ARBA" id="ARBA00010838"/>
    </source>
</evidence>
<dbReference type="GO" id="GO:0016052">
    <property type="term" value="P:carbohydrate catabolic process"/>
    <property type="evidence" value="ECO:0007669"/>
    <property type="project" value="TreeGrafter"/>
</dbReference>
<dbReference type="GO" id="GO:0005829">
    <property type="term" value="C:cytosol"/>
    <property type="evidence" value="ECO:0007669"/>
    <property type="project" value="TreeGrafter"/>
</dbReference>
<dbReference type="Gene3D" id="3.20.20.80">
    <property type="entry name" value="Glycosidases"/>
    <property type="match status" value="1"/>
</dbReference>
<dbReference type="AlphaFoldDB" id="A0AAT9HIP9"/>
<dbReference type="GO" id="GO:0008422">
    <property type="term" value="F:beta-glucosidase activity"/>
    <property type="evidence" value="ECO:0007669"/>
    <property type="project" value="TreeGrafter"/>
</dbReference>
<dbReference type="Pfam" id="PF00232">
    <property type="entry name" value="Glyco_hydro_1"/>
    <property type="match status" value="1"/>
</dbReference>
<dbReference type="PRINTS" id="PR00131">
    <property type="entry name" value="GLHYDRLASE1"/>
</dbReference>
<keyword evidence="2" id="KW-0378">Hydrolase</keyword>
<sequence length="129" mass="14495">MDWEIDASGIEDLLLRLTNDYGARRLYITENGSSFPDVVRPDGTIDDPERQEYLAAHLAACASAARKGAPLAGYFAWSLLDNFEWAYGYDKRFGLVHVDYETQARTIKGSGHRYAEIIRGHGDRARRAA</sequence>
<dbReference type="PANTHER" id="PTHR10353">
    <property type="entry name" value="GLYCOSYL HYDROLASE"/>
    <property type="match status" value="1"/>
</dbReference>
<evidence type="ECO:0008006" key="6">
    <source>
        <dbReference type="Google" id="ProtNLM"/>
    </source>
</evidence>
<evidence type="ECO:0000256" key="3">
    <source>
        <dbReference type="ARBA" id="ARBA00023295"/>
    </source>
</evidence>
<reference evidence="5" key="1">
    <citation type="submission" date="2024-06" db="EMBL/GenBank/DDBJ databases">
        <authorList>
            <consortium name="consrtm"/>
            <person name="Uemura M."/>
            <person name="Terahara T."/>
        </authorList>
    </citation>
    <scope>NUCLEOTIDE SEQUENCE</scope>
    <source>
        <strain evidence="5">KM77-8</strain>
    </source>
</reference>
<reference evidence="5" key="2">
    <citation type="submission" date="2024-07" db="EMBL/GenBank/DDBJ databases">
        <title>Streptomyces haneummycinica sp. nov., a new antibiotic-producing actinobacterium isolated from marine sediment.</title>
        <authorList>
            <person name="Uemura M."/>
            <person name="Hamada M."/>
            <person name="Hirano S."/>
            <person name="Kobayashi K."/>
            <person name="Ohshiro T."/>
            <person name="Kobayashi T."/>
            <person name="Terahara T."/>
        </authorList>
    </citation>
    <scope>NUCLEOTIDE SEQUENCE</scope>
    <source>
        <strain evidence="5">KM77-8</strain>
    </source>
</reference>
<comment type="similarity">
    <text evidence="1 4">Belongs to the glycosyl hydrolase 1 family.</text>
</comment>
<dbReference type="InterPro" id="IPR017853">
    <property type="entry name" value="GH"/>
</dbReference>
<organism evidence="5">
    <name type="scientific">Streptomyces haneummycinicus</name>
    <dbReference type="NCBI Taxonomy" id="3074435"/>
    <lineage>
        <taxon>Bacteria</taxon>
        <taxon>Bacillati</taxon>
        <taxon>Actinomycetota</taxon>
        <taxon>Actinomycetes</taxon>
        <taxon>Kitasatosporales</taxon>
        <taxon>Streptomycetaceae</taxon>
        <taxon>Streptomyces</taxon>
    </lineage>
</organism>
<keyword evidence="3" id="KW-0326">Glycosidase</keyword>
<evidence type="ECO:0000256" key="4">
    <source>
        <dbReference type="RuleBase" id="RU003690"/>
    </source>
</evidence>
<dbReference type="SUPFAM" id="SSF51445">
    <property type="entry name" value="(Trans)glycosidases"/>
    <property type="match status" value="1"/>
</dbReference>
<dbReference type="InterPro" id="IPR001360">
    <property type="entry name" value="Glyco_hydro_1"/>
</dbReference>
<proteinExistence type="inferred from homology"/>
<name>A0AAT9HIP9_9ACTN</name>
<gene>
    <name evidence="5" type="ORF">SHKM778_35980</name>
</gene>
<evidence type="ECO:0000256" key="2">
    <source>
        <dbReference type="ARBA" id="ARBA00022801"/>
    </source>
</evidence>
<evidence type="ECO:0000313" key="5">
    <source>
        <dbReference type="EMBL" id="BFO17210.1"/>
    </source>
</evidence>
<dbReference type="PANTHER" id="PTHR10353:SF36">
    <property type="entry name" value="LP05116P"/>
    <property type="match status" value="1"/>
</dbReference>
<dbReference type="EMBL" id="AP035768">
    <property type="protein sequence ID" value="BFO17210.1"/>
    <property type="molecule type" value="Genomic_DNA"/>
</dbReference>
<accession>A0AAT9HIP9</accession>
<protein>
    <recommendedName>
        <fullName evidence="6">Glycosyl hydrolase family protein</fullName>
    </recommendedName>
</protein>